<protein>
    <submittedName>
        <fullName evidence="2">T9SS type A sorting domain-containing protein</fullName>
    </submittedName>
</protein>
<comment type="caution">
    <text evidence="2">The sequence shown here is derived from an EMBL/GenBank/DDBJ whole genome shotgun (WGS) entry which is preliminary data.</text>
</comment>
<reference evidence="2 3" key="1">
    <citation type="submission" date="2020-03" db="EMBL/GenBank/DDBJ databases">
        <title>Metabolic flexibility allows generalist bacteria to become dominant in a frequently disturbed ecosystem.</title>
        <authorList>
            <person name="Chen Y.-J."/>
            <person name="Leung P.M."/>
            <person name="Bay S.K."/>
            <person name="Hugenholtz P."/>
            <person name="Kessler A.J."/>
            <person name="Shelley G."/>
            <person name="Waite D.W."/>
            <person name="Cook P.L."/>
            <person name="Greening C."/>
        </authorList>
    </citation>
    <scope>NUCLEOTIDE SEQUENCE [LARGE SCALE GENOMIC DNA]</scope>
    <source>
        <strain evidence="2">SS_bin_28</strain>
    </source>
</reference>
<feature type="domain" description="FlgD/Vpr Ig-like" evidence="1">
    <location>
        <begin position="175"/>
        <end position="226"/>
    </location>
</feature>
<dbReference type="Pfam" id="PF13860">
    <property type="entry name" value="FlgD_ig"/>
    <property type="match status" value="1"/>
</dbReference>
<proteinExistence type="predicted"/>
<accession>A0A7Y2EE89</accession>
<dbReference type="EMBL" id="JABDJR010000244">
    <property type="protein sequence ID" value="NNF06388.1"/>
    <property type="molecule type" value="Genomic_DNA"/>
</dbReference>
<evidence type="ECO:0000313" key="2">
    <source>
        <dbReference type="EMBL" id="NNF06388.1"/>
    </source>
</evidence>
<feature type="non-terminal residue" evidence="2">
    <location>
        <position position="1"/>
    </location>
</feature>
<sequence>DNPSIMTTLSGLVLDHAVPSLDGASQVLAELVDWGSQEEGNFTNQSTTVENLNYGALQALLNVYDAQITGGGGRFSIQGGFTASDIGGTGETYTLVFDDLGATVAMDSTYTATLVFSTRDQQGLPGATNLSDLTVNLSATVLAATSSSGDIRPTLTKLHPAAPNPFARSAQIRFDLAQSGSVDLSIYDVQGRLIRDMVHSWMPAGSYSVTWDGKNQTGLDTAPGVYFYILQTPNYRDTRRVIKVQ</sequence>
<organism evidence="2 3">
    <name type="scientific">Eiseniibacteriota bacterium</name>
    <dbReference type="NCBI Taxonomy" id="2212470"/>
    <lineage>
        <taxon>Bacteria</taxon>
        <taxon>Candidatus Eiseniibacteriota</taxon>
    </lineage>
</organism>
<name>A0A7Y2EE89_UNCEI</name>
<dbReference type="Proteomes" id="UP000547674">
    <property type="component" value="Unassembled WGS sequence"/>
</dbReference>
<dbReference type="AlphaFoldDB" id="A0A7Y2EE89"/>
<evidence type="ECO:0000313" key="3">
    <source>
        <dbReference type="Proteomes" id="UP000547674"/>
    </source>
</evidence>
<gene>
    <name evidence="2" type="ORF">HKN21_06480</name>
</gene>
<dbReference type="NCBIfam" id="TIGR04183">
    <property type="entry name" value="Por_Secre_tail"/>
    <property type="match status" value="1"/>
</dbReference>
<dbReference type="InterPro" id="IPR026444">
    <property type="entry name" value="Secre_tail"/>
</dbReference>
<dbReference type="Gene3D" id="2.60.40.4070">
    <property type="match status" value="1"/>
</dbReference>
<evidence type="ECO:0000259" key="1">
    <source>
        <dbReference type="Pfam" id="PF13860"/>
    </source>
</evidence>
<dbReference type="InterPro" id="IPR025965">
    <property type="entry name" value="FlgD/Vpr_Ig-like"/>
</dbReference>